<keyword evidence="3 7" id="KW-0479">Metal-binding</keyword>
<dbReference type="PANTHER" id="PTHR10173">
    <property type="entry name" value="METHIONINE SULFOXIDE REDUCTASE"/>
    <property type="match status" value="1"/>
</dbReference>
<name>A0A0L0C7A2_LUCCU</name>
<proteinExistence type="inferred from homology"/>
<dbReference type="SUPFAM" id="SSF51316">
    <property type="entry name" value="Mss4-like"/>
    <property type="match status" value="2"/>
</dbReference>
<feature type="domain" description="MsrB" evidence="9">
    <location>
        <begin position="77"/>
        <end position="200"/>
    </location>
</feature>
<keyword evidence="5 7" id="KW-0560">Oxidoreductase</keyword>
<dbReference type="EMBL" id="JRES01000819">
    <property type="protein sequence ID" value="KNC28121.1"/>
    <property type="molecule type" value="Genomic_DNA"/>
</dbReference>
<dbReference type="STRING" id="7375.A0A0L0C7A2"/>
<comment type="catalytic activity">
    <reaction evidence="6 7">
        <text>L-methionyl-[protein] + [thioredoxin]-disulfide + H2O = L-methionyl-(R)-S-oxide-[protein] + [thioredoxin]-dithiol</text>
        <dbReference type="Rhea" id="RHEA:24164"/>
        <dbReference type="Rhea" id="RHEA-COMP:10698"/>
        <dbReference type="Rhea" id="RHEA-COMP:10700"/>
        <dbReference type="Rhea" id="RHEA-COMP:12313"/>
        <dbReference type="Rhea" id="RHEA-COMP:12314"/>
        <dbReference type="ChEBI" id="CHEBI:15377"/>
        <dbReference type="ChEBI" id="CHEBI:16044"/>
        <dbReference type="ChEBI" id="CHEBI:29950"/>
        <dbReference type="ChEBI" id="CHEBI:45764"/>
        <dbReference type="ChEBI" id="CHEBI:50058"/>
        <dbReference type="EC" id="1.8.4.12"/>
    </reaction>
</comment>
<dbReference type="PANTHER" id="PTHR10173:SF52">
    <property type="entry name" value="METHIONINE-R-SULFOXIDE REDUCTASE B1"/>
    <property type="match status" value="1"/>
</dbReference>
<dbReference type="InterPro" id="IPR002579">
    <property type="entry name" value="Met_Sox_Rdtase_MsrB_dom"/>
</dbReference>
<dbReference type="EC" id="1.8.4.12" evidence="2 7"/>
<dbReference type="GO" id="GO:0030091">
    <property type="term" value="P:protein repair"/>
    <property type="evidence" value="ECO:0007669"/>
    <property type="project" value="InterPro"/>
</dbReference>
<evidence type="ECO:0000256" key="7">
    <source>
        <dbReference type="RuleBase" id="RU365044"/>
    </source>
</evidence>
<comment type="function">
    <text evidence="7">Methionine-sulfoxide reductase that specifically reduces methionine (R)-sulfoxide back to methionine. While in many cases methionine oxidation is the result of random oxidation following oxidative stress, methionine oxidation is also a post-translational modification that takes place on specific residues.</text>
</comment>
<evidence type="ECO:0000313" key="11">
    <source>
        <dbReference type="EMBL" id="KNC28121.1"/>
    </source>
</evidence>
<comment type="similarity">
    <text evidence="1 7">Belongs to the MsrB Met sulfoxide reductase family.</text>
</comment>
<dbReference type="GO" id="GO:0033743">
    <property type="term" value="F:peptide-methionine (R)-S-oxide reductase activity"/>
    <property type="evidence" value="ECO:0007669"/>
    <property type="project" value="UniProtKB-EC"/>
</dbReference>
<gene>
    <name evidence="11" type="ORF">FF38_04388</name>
    <name evidence="10" type="ORF">FF38_04556</name>
</gene>
<dbReference type="GO" id="GO:0008270">
    <property type="term" value="F:zinc ion binding"/>
    <property type="evidence" value="ECO:0007669"/>
    <property type="project" value="UniProtKB-ARBA"/>
</dbReference>
<dbReference type="InterPro" id="IPR028427">
    <property type="entry name" value="Met_Sox_Rdtase_MsrB"/>
</dbReference>
<evidence type="ECO:0000259" key="9">
    <source>
        <dbReference type="PROSITE" id="PS51790"/>
    </source>
</evidence>
<evidence type="ECO:0000256" key="4">
    <source>
        <dbReference type="ARBA" id="ARBA00022833"/>
    </source>
</evidence>
<organism evidence="11 12">
    <name type="scientific">Lucilia cuprina</name>
    <name type="common">Green bottle fly</name>
    <name type="synonym">Australian sheep blowfly</name>
    <dbReference type="NCBI Taxonomy" id="7375"/>
    <lineage>
        <taxon>Eukaryota</taxon>
        <taxon>Metazoa</taxon>
        <taxon>Ecdysozoa</taxon>
        <taxon>Arthropoda</taxon>
        <taxon>Hexapoda</taxon>
        <taxon>Insecta</taxon>
        <taxon>Pterygota</taxon>
        <taxon>Neoptera</taxon>
        <taxon>Endopterygota</taxon>
        <taxon>Diptera</taxon>
        <taxon>Brachycera</taxon>
        <taxon>Muscomorpha</taxon>
        <taxon>Oestroidea</taxon>
        <taxon>Calliphoridae</taxon>
        <taxon>Luciliinae</taxon>
        <taxon>Lucilia</taxon>
    </lineage>
</organism>
<dbReference type="Pfam" id="PF01641">
    <property type="entry name" value="SelR"/>
    <property type="match status" value="2"/>
</dbReference>
<dbReference type="PROSITE" id="PS51790">
    <property type="entry name" value="MSRB"/>
    <property type="match status" value="2"/>
</dbReference>
<reference evidence="11 12" key="1">
    <citation type="journal article" date="2015" name="Nat. Commun.">
        <title>Lucilia cuprina genome unlocks parasitic fly biology to underpin future interventions.</title>
        <authorList>
            <person name="Anstead C.A."/>
            <person name="Korhonen P.K."/>
            <person name="Young N.D."/>
            <person name="Hall R.S."/>
            <person name="Jex A.R."/>
            <person name="Murali S.C."/>
            <person name="Hughes D.S."/>
            <person name="Lee S.F."/>
            <person name="Perry T."/>
            <person name="Stroehlein A.J."/>
            <person name="Ansell B.R."/>
            <person name="Breugelmans B."/>
            <person name="Hofmann A."/>
            <person name="Qu J."/>
            <person name="Dugan S."/>
            <person name="Lee S.L."/>
            <person name="Chao H."/>
            <person name="Dinh H."/>
            <person name="Han Y."/>
            <person name="Doddapaneni H.V."/>
            <person name="Worley K.C."/>
            <person name="Muzny D.M."/>
            <person name="Ioannidis P."/>
            <person name="Waterhouse R.M."/>
            <person name="Zdobnov E.M."/>
            <person name="James P.J."/>
            <person name="Bagnall N.H."/>
            <person name="Kotze A.C."/>
            <person name="Gibbs R.A."/>
            <person name="Richards S."/>
            <person name="Batterham P."/>
            <person name="Gasser R.B."/>
        </authorList>
    </citation>
    <scope>NUCLEOTIDE SEQUENCE [LARGE SCALE GENOMIC DNA]</scope>
    <source>
        <strain evidence="11 12">LS</strain>
        <tissue evidence="11">Full body</tissue>
    </source>
</reference>
<protein>
    <recommendedName>
        <fullName evidence="2 7">Peptide-methionine (R)-S-oxide reductase</fullName>
        <ecNumber evidence="2 7">1.8.4.12</ecNumber>
    </recommendedName>
</protein>
<keyword evidence="4 7" id="KW-0862">Zinc</keyword>
<sequence length="311" mass="34951">MLSLFGRTLQRSVVVINSIKFPVGNIFKFVLDSYKPHHHLFRAAIFVDPIISKQYRYFSSDSSKNMENKTEKISVDKEELRKRLTPLQYQVTQEAATERPFTGCYNKHYEKGVYQCIVCHQDLFSSDTKYDSGCGWPAFNDVLDKGKVTLHRDASIPGMVRTEVRCSKCSAHMGHVFDDGPPPKYLRYCINSASIDFVPLTQQNPQMPTKSTINNQAGSNIQTKPNASSASASSTRGNILLLIKHPERIRTEVRCARCNAHMGHVFEDGPKPTRKRYCINSAAIEFISAEQLNKGVVTTANVNTATPIAQQ</sequence>
<evidence type="ECO:0000256" key="6">
    <source>
        <dbReference type="ARBA" id="ARBA00048488"/>
    </source>
</evidence>
<comment type="caution">
    <text evidence="11">The sequence shown here is derived from an EMBL/GenBank/DDBJ whole genome shotgun (WGS) entry which is preliminary data.</text>
</comment>
<evidence type="ECO:0000256" key="2">
    <source>
        <dbReference type="ARBA" id="ARBA00012499"/>
    </source>
</evidence>
<dbReference type="Gene3D" id="2.170.150.20">
    <property type="entry name" value="Peptide methionine sulfoxide reductase"/>
    <property type="match status" value="2"/>
</dbReference>
<dbReference type="AlphaFoldDB" id="A0A0L0C7A2"/>
<dbReference type="GO" id="GO:0005737">
    <property type="term" value="C:cytoplasm"/>
    <property type="evidence" value="ECO:0007669"/>
    <property type="project" value="TreeGrafter"/>
</dbReference>
<dbReference type="Proteomes" id="UP000037069">
    <property type="component" value="Unassembled WGS sequence"/>
</dbReference>
<comment type="cofactor">
    <cofactor evidence="7">
        <name>Zn(2+)</name>
        <dbReference type="ChEBI" id="CHEBI:29105"/>
    </cofactor>
    <text evidence="7">Binds 1 zinc ion per subunit.</text>
</comment>
<feature type="domain" description="MsrB" evidence="9">
    <location>
        <begin position="249"/>
        <end position="289"/>
    </location>
</feature>
<dbReference type="GO" id="GO:0006979">
    <property type="term" value="P:response to oxidative stress"/>
    <property type="evidence" value="ECO:0007669"/>
    <property type="project" value="InterPro"/>
</dbReference>
<evidence type="ECO:0000256" key="5">
    <source>
        <dbReference type="ARBA" id="ARBA00023002"/>
    </source>
</evidence>
<dbReference type="EMBL" id="JRES01001389">
    <property type="protein sequence ID" value="KNC23199.1"/>
    <property type="molecule type" value="Genomic_DNA"/>
</dbReference>
<evidence type="ECO:0000313" key="10">
    <source>
        <dbReference type="EMBL" id="KNC23199.1"/>
    </source>
</evidence>
<evidence type="ECO:0000313" key="12">
    <source>
        <dbReference type="Proteomes" id="UP000037069"/>
    </source>
</evidence>
<evidence type="ECO:0000256" key="3">
    <source>
        <dbReference type="ARBA" id="ARBA00022723"/>
    </source>
</evidence>
<evidence type="ECO:0000256" key="8">
    <source>
        <dbReference type="SAM" id="MobiDB-lite"/>
    </source>
</evidence>
<keyword evidence="12" id="KW-1185">Reference proteome</keyword>
<feature type="region of interest" description="Disordered" evidence="8">
    <location>
        <begin position="209"/>
        <end position="232"/>
    </location>
</feature>
<dbReference type="FunFam" id="2.170.150.20:FF:000004">
    <property type="entry name" value="Peptide-methionine (R)-S-oxide reductase"/>
    <property type="match status" value="1"/>
</dbReference>
<dbReference type="InterPro" id="IPR011057">
    <property type="entry name" value="Mss4-like_sf"/>
</dbReference>
<evidence type="ECO:0000256" key="1">
    <source>
        <dbReference type="ARBA" id="ARBA00007174"/>
    </source>
</evidence>
<dbReference type="OrthoDB" id="44061at2759"/>
<accession>A0A0L0C7A2</accession>
<dbReference type="NCBIfam" id="TIGR00357">
    <property type="entry name" value="peptide-methionine (R)-S-oxide reductase MsrB"/>
    <property type="match status" value="1"/>
</dbReference>